<evidence type="ECO:0000313" key="2">
    <source>
        <dbReference type="Proteomes" id="UP000261905"/>
    </source>
</evidence>
<reference evidence="1 2" key="1">
    <citation type="submission" date="2018-08" db="EMBL/GenBank/DDBJ databases">
        <title>Paenibacillus sp. M4BSY-1, whole genome shotgun sequence.</title>
        <authorList>
            <person name="Tuo L."/>
        </authorList>
    </citation>
    <scope>NUCLEOTIDE SEQUENCE [LARGE SCALE GENOMIC DNA]</scope>
    <source>
        <strain evidence="1 2">M4BSY-1</strain>
    </source>
</reference>
<dbReference type="InterPro" id="IPR020288">
    <property type="entry name" value="Sheath_initiator"/>
</dbReference>
<dbReference type="AlphaFoldDB" id="A0A371PEL6"/>
<dbReference type="OrthoDB" id="89089at2"/>
<name>A0A371PEL6_9BACL</name>
<dbReference type="RefSeq" id="WP_116047674.1">
    <property type="nucleotide sequence ID" value="NZ_QUBQ01000003.1"/>
</dbReference>
<accession>A0A371PEL6</accession>
<gene>
    <name evidence="1" type="ORF">DX130_17880</name>
</gene>
<organism evidence="1 2">
    <name type="scientific">Paenibacillus paeoniae</name>
    <dbReference type="NCBI Taxonomy" id="2292705"/>
    <lineage>
        <taxon>Bacteria</taxon>
        <taxon>Bacillati</taxon>
        <taxon>Bacillota</taxon>
        <taxon>Bacilli</taxon>
        <taxon>Bacillales</taxon>
        <taxon>Paenibacillaceae</taxon>
        <taxon>Paenibacillus</taxon>
    </lineage>
</organism>
<dbReference type="Pfam" id="PF10934">
    <property type="entry name" value="Sheath_initiator"/>
    <property type="match status" value="1"/>
</dbReference>
<evidence type="ECO:0000313" key="1">
    <source>
        <dbReference type="EMBL" id="REK74391.1"/>
    </source>
</evidence>
<sequence>MIPQGGVLSQIIEVGEQPSRTWKLDVDRGRVTGMTDGMDALRQAVYKILQTDRFRHLIYSTDYGHELKSLFGRHPSIAAAEARRMLEEALTQDDRIEAVEGVSASMEGDRMMLSFTVVSQYGAFDAAMEVS</sequence>
<protein>
    <submittedName>
        <fullName evidence="1">DUF2634 domain-containing protein</fullName>
    </submittedName>
</protein>
<comment type="caution">
    <text evidence="1">The sequence shown here is derived from an EMBL/GenBank/DDBJ whole genome shotgun (WGS) entry which is preliminary data.</text>
</comment>
<dbReference type="Gene3D" id="3.10.450.40">
    <property type="match status" value="1"/>
</dbReference>
<dbReference type="Proteomes" id="UP000261905">
    <property type="component" value="Unassembled WGS sequence"/>
</dbReference>
<dbReference type="EMBL" id="QUBQ01000003">
    <property type="protein sequence ID" value="REK74391.1"/>
    <property type="molecule type" value="Genomic_DNA"/>
</dbReference>
<dbReference type="SUPFAM" id="SSF160719">
    <property type="entry name" value="gpW/gp25-like"/>
    <property type="match status" value="1"/>
</dbReference>
<keyword evidence="2" id="KW-1185">Reference proteome</keyword>
<proteinExistence type="predicted"/>